<protein>
    <submittedName>
        <fullName evidence="1">Uncharacterized protein</fullName>
    </submittedName>
</protein>
<dbReference type="EMBL" id="WKFB01000068">
    <property type="protein sequence ID" value="KAF6737225.1"/>
    <property type="molecule type" value="Genomic_DNA"/>
</dbReference>
<proteinExistence type="predicted"/>
<evidence type="ECO:0000313" key="2">
    <source>
        <dbReference type="Proteomes" id="UP000646548"/>
    </source>
</evidence>
<accession>A0A834FMT5</accession>
<gene>
    <name evidence="1" type="ORF">FQA47_022150</name>
</gene>
<dbReference type="AlphaFoldDB" id="A0A834FMT5"/>
<name>A0A834FMT5_ORYME</name>
<comment type="caution">
    <text evidence="1">The sequence shown here is derived from an EMBL/GenBank/DDBJ whole genome shotgun (WGS) entry which is preliminary data.</text>
</comment>
<organism evidence="1 2">
    <name type="scientific">Oryzias melastigma</name>
    <name type="common">Marine medaka</name>
    <dbReference type="NCBI Taxonomy" id="30732"/>
    <lineage>
        <taxon>Eukaryota</taxon>
        <taxon>Metazoa</taxon>
        <taxon>Chordata</taxon>
        <taxon>Craniata</taxon>
        <taxon>Vertebrata</taxon>
        <taxon>Euteleostomi</taxon>
        <taxon>Actinopterygii</taxon>
        <taxon>Neopterygii</taxon>
        <taxon>Teleostei</taxon>
        <taxon>Neoteleostei</taxon>
        <taxon>Acanthomorphata</taxon>
        <taxon>Ovalentaria</taxon>
        <taxon>Atherinomorphae</taxon>
        <taxon>Beloniformes</taxon>
        <taxon>Adrianichthyidae</taxon>
        <taxon>Oryziinae</taxon>
        <taxon>Oryzias</taxon>
    </lineage>
</organism>
<evidence type="ECO:0000313" key="1">
    <source>
        <dbReference type="EMBL" id="KAF6737225.1"/>
    </source>
</evidence>
<reference evidence="1" key="1">
    <citation type="journal article" name="BMC Genomics">
        <title>Long-read sequencing and de novo genome assembly of marine medaka (Oryzias melastigma).</title>
        <authorList>
            <person name="Liang P."/>
            <person name="Saqib H.S.A."/>
            <person name="Ni X."/>
            <person name="Shen Y."/>
        </authorList>
    </citation>
    <scope>NUCLEOTIDE SEQUENCE</scope>
    <source>
        <strain evidence="1">Bigg-433</strain>
    </source>
</reference>
<dbReference type="Proteomes" id="UP000646548">
    <property type="component" value="Unassembled WGS sequence"/>
</dbReference>
<sequence length="80" mass="8992">MTFCTFRTAVGRGPVVLVARRSGSAVQFSLVLELQAHKDSFHLRPELWEALGAFQERHVHRVLFGFAGMLSGLQSMLYQT</sequence>